<dbReference type="InterPro" id="IPR023458">
    <property type="entry name" value="Met-tRNA_ligase_1"/>
</dbReference>
<dbReference type="GO" id="GO:0004825">
    <property type="term" value="F:methionine-tRNA ligase activity"/>
    <property type="evidence" value="ECO:0007669"/>
    <property type="project" value="UniProtKB-EC"/>
</dbReference>
<dbReference type="RefSeq" id="WP_073591088.1">
    <property type="nucleotide sequence ID" value="NZ_FRFD01000016.1"/>
</dbReference>
<dbReference type="Proteomes" id="UP000184612">
    <property type="component" value="Unassembled WGS sequence"/>
</dbReference>
<dbReference type="InterPro" id="IPR015413">
    <property type="entry name" value="Methionyl/Leucyl_tRNA_Synth"/>
</dbReference>
<dbReference type="PANTHER" id="PTHR45765">
    <property type="entry name" value="METHIONINE--TRNA LIGASE"/>
    <property type="match status" value="1"/>
</dbReference>
<evidence type="ECO:0000313" key="11">
    <source>
        <dbReference type="Proteomes" id="UP000184612"/>
    </source>
</evidence>
<reference evidence="10 11" key="1">
    <citation type="submission" date="2016-12" db="EMBL/GenBank/DDBJ databases">
        <authorList>
            <person name="Song W.-J."/>
            <person name="Kurnit D.M."/>
        </authorList>
    </citation>
    <scope>NUCLEOTIDE SEQUENCE [LARGE SCALE GENOMIC DNA]</scope>
    <source>
        <strain evidence="10 11">DSM 12503</strain>
    </source>
</reference>
<dbReference type="GO" id="GO:0005829">
    <property type="term" value="C:cytosol"/>
    <property type="evidence" value="ECO:0007669"/>
    <property type="project" value="TreeGrafter"/>
</dbReference>
<evidence type="ECO:0000256" key="8">
    <source>
        <dbReference type="RuleBase" id="RU363039"/>
    </source>
</evidence>
<comment type="catalytic activity">
    <reaction evidence="7">
        <text>tRNA(Met) + L-methionine + ATP = L-methionyl-tRNA(Met) + AMP + diphosphate</text>
        <dbReference type="Rhea" id="RHEA:13481"/>
        <dbReference type="Rhea" id="RHEA-COMP:9667"/>
        <dbReference type="Rhea" id="RHEA-COMP:9698"/>
        <dbReference type="ChEBI" id="CHEBI:30616"/>
        <dbReference type="ChEBI" id="CHEBI:33019"/>
        <dbReference type="ChEBI" id="CHEBI:57844"/>
        <dbReference type="ChEBI" id="CHEBI:78442"/>
        <dbReference type="ChEBI" id="CHEBI:78530"/>
        <dbReference type="ChEBI" id="CHEBI:456215"/>
        <dbReference type="EC" id="6.1.1.10"/>
    </reaction>
</comment>
<dbReference type="InterPro" id="IPR029038">
    <property type="entry name" value="MetRS_Zn"/>
</dbReference>
<evidence type="ECO:0000256" key="3">
    <source>
        <dbReference type="ARBA" id="ARBA00022741"/>
    </source>
</evidence>
<dbReference type="GO" id="GO:0005524">
    <property type="term" value="F:ATP binding"/>
    <property type="evidence" value="ECO:0007669"/>
    <property type="project" value="UniProtKB-KW"/>
</dbReference>
<evidence type="ECO:0000313" key="10">
    <source>
        <dbReference type="EMBL" id="SHO54026.1"/>
    </source>
</evidence>
<evidence type="ECO:0000256" key="1">
    <source>
        <dbReference type="ARBA" id="ARBA00008258"/>
    </source>
</evidence>
<dbReference type="OrthoDB" id="9810191at2"/>
<dbReference type="EMBL" id="FRFD01000016">
    <property type="protein sequence ID" value="SHO54026.1"/>
    <property type="molecule type" value="Genomic_DNA"/>
</dbReference>
<comment type="similarity">
    <text evidence="1">Belongs to the class-I aminoacyl-tRNA synthetase family. MetG type 1 subfamily.</text>
</comment>
<proteinExistence type="inferred from homology"/>
<protein>
    <submittedName>
        <fullName evidence="10">Methionyl-tRNA synthetase</fullName>
    </submittedName>
</protein>
<evidence type="ECO:0000259" key="9">
    <source>
        <dbReference type="Pfam" id="PF09334"/>
    </source>
</evidence>
<gene>
    <name evidence="10" type="ORF">SAMN02745217_04464</name>
</gene>
<dbReference type="InterPro" id="IPR009080">
    <property type="entry name" value="tRNAsynth_Ia_anticodon-bd"/>
</dbReference>
<sequence length="672" mass="78178">MMEKDKSRPEFPKKAVITAGMPYGNKELHFGHIGGVFVHADTFARFLRDRIGEENVIFVSGTDCYGSPILESYRKLKEEKGEDCNETIKDYVRKNHNHQKDTLAAYEISLNLYAASALDRAGEIHEEVSKEIFDTLYRNGFLEKLATPQFFDPDFGVFLNGRQVVGNCPIEGCTSEKAYADECSLGHQYMPSELLNPKSTLSGKTPEVREVANWYFKLEEYTQWLTRYVAKERSGNTRKYILKTIEEFLKPPCIYVKKSELERTGTQEEELNRLLPEHELLKEENKASVTYVMKNLADRDRAREVLNEKGIRFRTGKTLVPFRLSGNIKWGVPVPDKEDMKDLTFWVWPESLWAPISFTRTYLEMQGKDREEWKNWWESEEAKVYQFIGEDNIYFYGNAEMALFSALKLPYGEKSDAGKFIAPQLIANRHILFMDKKAGSSSAIKPPMARDLLDFYTPEQLRIHFLSLGLASKSVSFKPQVYLPEEEREGVDPVLKEGNLLTNVFNRLARSCFYTAQKYYDSRLLENEISEAVRKESEEAILTYERHMYNHEFHSLTYVLDSYIRFMNKYWVNNMRTAETTDDDALRRQVLSDSLYGVRVGVLLLHPIAPAGCEKIREYLEVDEKIWSWDYAFSTLNELVSDKENHKLKFLEPKEDFFEKHSRQLEAYADGE</sequence>
<evidence type="ECO:0000256" key="2">
    <source>
        <dbReference type="ARBA" id="ARBA00022598"/>
    </source>
</evidence>
<dbReference type="InterPro" id="IPR014729">
    <property type="entry name" value="Rossmann-like_a/b/a_fold"/>
</dbReference>
<dbReference type="Gene3D" id="3.40.50.620">
    <property type="entry name" value="HUPs"/>
    <property type="match status" value="2"/>
</dbReference>
<dbReference type="GO" id="GO:0006431">
    <property type="term" value="P:methionyl-tRNA aminoacylation"/>
    <property type="evidence" value="ECO:0007669"/>
    <property type="project" value="TreeGrafter"/>
</dbReference>
<dbReference type="PANTHER" id="PTHR45765:SF1">
    <property type="entry name" value="METHIONINE--TRNA LIGASE, CYTOPLASMIC"/>
    <property type="match status" value="1"/>
</dbReference>
<keyword evidence="3 8" id="KW-0547">Nucleotide-binding</keyword>
<dbReference type="SUPFAM" id="SSF52374">
    <property type="entry name" value="Nucleotidylyl transferase"/>
    <property type="match status" value="1"/>
</dbReference>
<feature type="domain" description="Methionyl/Leucyl tRNA synthetase" evidence="9">
    <location>
        <begin position="317"/>
        <end position="480"/>
    </location>
</feature>
<dbReference type="AlphaFoldDB" id="A0A1M7YNA8"/>
<keyword evidence="5 8" id="KW-0648">Protein biosynthesis</keyword>
<accession>A0A1M7YNA8</accession>
<keyword evidence="6 8" id="KW-0030">Aminoacyl-tRNA synthetase</keyword>
<keyword evidence="4 8" id="KW-0067">ATP-binding</keyword>
<dbReference type="Pfam" id="PF09334">
    <property type="entry name" value="tRNA-synt_1g"/>
    <property type="match status" value="2"/>
</dbReference>
<evidence type="ECO:0000256" key="7">
    <source>
        <dbReference type="ARBA" id="ARBA00047364"/>
    </source>
</evidence>
<dbReference type="Gene3D" id="1.10.730.10">
    <property type="entry name" value="Isoleucyl-tRNA Synthetase, Domain 1"/>
    <property type="match status" value="1"/>
</dbReference>
<dbReference type="SUPFAM" id="SSF47323">
    <property type="entry name" value="Anticodon-binding domain of a subclass of class I aminoacyl-tRNA synthetases"/>
    <property type="match status" value="1"/>
</dbReference>
<feature type="domain" description="Methionyl/Leucyl tRNA synthetase" evidence="9">
    <location>
        <begin position="16"/>
        <end position="254"/>
    </location>
</feature>
<evidence type="ECO:0000256" key="5">
    <source>
        <dbReference type="ARBA" id="ARBA00022917"/>
    </source>
</evidence>
<organism evidence="10 11">
    <name type="scientific">Anaerocolumna xylanovorans DSM 12503</name>
    <dbReference type="NCBI Taxonomy" id="1121345"/>
    <lineage>
        <taxon>Bacteria</taxon>
        <taxon>Bacillati</taxon>
        <taxon>Bacillota</taxon>
        <taxon>Clostridia</taxon>
        <taxon>Lachnospirales</taxon>
        <taxon>Lachnospiraceae</taxon>
        <taxon>Anaerocolumna</taxon>
    </lineage>
</organism>
<name>A0A1M7YNA8_9FIRM</name>
<dbReference type="Gene3D" id="2.20.28.20">
    <property type="entry name" value="Methionyl-tRNA synthetase, Zn-domain"/>
    <property type="match status" value="1"/>
</dbReference>
<dbReference type="STRING" id="1121345.SAMN02745217_04464"/>
<keyword evidence="2 8" id="KW-0436">Ligase</keyword>
<evidence type="ECO:0000256" key="6">
    <source>
        <dbReference type="ARBA" id="ARBA00023146"/>
    </source>
</evidence>
<evidence type="ECO:0000256" key="4">
    <source>
        <dbReference type="ARBA" id="ARBA00022840"/>
    </source>
</evidence>
<keyword evidence="11" id="KW-1185">Reference proteome</keyword>